<keyword evidence="2" id="KW-1185">Reference proteome</keyword>
<name>A0ABN7RS25_OIKDI</name>
<dbReference type="SUPFAM" id="SSF48371">
    <property type="entry name" value="ARM repeat"/>
    <property type="match status" value="1"/>
</dbReference>
<dbReference type="Proteomes" id="UP001158576">
    <property type="component" value="Chromosome PAR"/>
</dbReference>
<evidence type="ECO:0000313" key="2">
    <source>
        <dbReference type="Proteomes" id="UP001158576"/>
    </source>
</evidence>
<dbReference type="InterPro" id="IPR016024">
    <property type="entry name" value="ARM-type_fold"/>
</dbReference>
<evidence type="ECO:0000313" key="1">
    <source>
        <dbReference type="EMBL" id="CAG5084146.1"/>
    </source>
</evidence>
<sequence length="221" mass="25444">MAPAKEIRTDLVQNAELTGLILELLLEIGEEEEVSKHLSEASKPHQHWILRRSAAICCTKLMFEREKKTVPSQVSECLLRCWVDEDGDVREPIVERLGDIPFIDGKSPFMDFWHEKAEQGNALEILIRIGFKNESEAFSLFQERATAFDVVNLNQNFEPVLMTRLALYGIKKLADTDDMEKLRTISRSLTKLLKEISHENEKPTEVTKLQYRLLSDFIAEL</sequence>
<gene>
    <name evidence="1" type="ORF">OKIOD_LOCUS2120</name>
</gene>
<protein>
    <submittedName>
        <fullName evidence="1">Oidioi.mRNA.OKI2018_I69.PAR.g10562.t1.cds</fullName>
    </submittedName>
</protein>
<dbReference type="EMBL" id="OU015568">
    <property type="protein sequence ID" value="CAG5084146.1"/>
    <property type="molecule type" value="Genomic_DNA"/>
</dbReference>
<accession>A0ABN7RS25</accession>
<proteinExistence type="predicted"/>
<reference evidence="1 2" key="1">
    <citation type="submission" date="2021-04" db="EMBL/GenBank/DDBJ databases">
        <authorList>
            <person name="Bliznina A."/>
        </authorList>
    </citation>
    <scope>NUCLEOTIDE SEQUENCE [LARGE SCALE GENOMIC DNA]</scope>
</reference>
<organism evidence="1 2">
    <name type="scientific">Oikopleura dioica</name>
    <name type="common">Tunicate</name>
    <dbReference type="NCBI Taxonomy" id="34765"/>
    <lineage>
        <taxon>Eukaryota</taxon>
        <taxon>Metazoa</taxon>
        <taxon>Chordata</taxon>
        <taxon>Tunicata</taxon>
        <taxon>Appendicularia</taxon>
        <taxon>Copelata</taxon>
        <taxon>Oikopleuridae</taxon>
        <taxon>Oikopleura</taxon>
    </lineage>
</organism>